<evidence type="ECO:0000256" key="3">
    <source>
        <dbReference type="ARBA" id="ARBA00023125"/>
    </source>
</evidence>
<dbReference type="PANTHER" id="PTHR48466:SF2">
    <property type="entry name" value="OS10G0509000 PROTEIN"/>
    <property type="match status" value="1"/>
</dbReference>
<protein>
    <submittedName>
        <fullName evidence="6">Endonuclease MutS2</fullName>
        <ecNumber evidence="6">3.1.-.-</ecNumber>
    </submittedName>
</protein>
<dbReference type="InterPro" id="IPR005747">
    <property type="entry name" value="MutS2"/>
</dbReference>
<reference evidence="7" key="1">
    <citation type="submission" date="2018-08" db="EMBL/GenBank/DDBJ databases">
        <authorList>
            <person name="Chevrot R."/>
        </authorList>
    </citation>
    <scope>NUCLEOTIDE SEQUENCE [LARGE SCALE GENOMIC DNA]</scope>
</reference>
<name>A0A383RF77_PAEAL</name>
<keyword evidence="6" id="KW-0540">Nuclease</keyword>
<dbReference type="SMART" id="SM00533">
    <property type="entry name" value="MUTSd"/>
    <property type="match status" value="1"/>
</dbReference>
<dbReference type="PIRSF" id="PIRSF005814">
    <property type="entry name" value="MutS_YshD"/>
    <property type="match status" value="1"/>
</dbReference>
<dbReference type="EMBL" id="LS992241">
    <property type="protein sequence ID" value="SYX85747.1"/>
    <property type="molecule type" value="Genomic_DNA"/>
</dbReference>
<dbReference type="GO" id="GO:0045910">
    <property type="term" value="P:negative regulation of DNA recombination"/>
    <property type="evidence" value="ECO:0007669"/>
    <property type="project" value="InterPro"/>
</dbReference>
<dbReference type="GO" id="GO:0030983">
    <property type="term" value="F:mismatched DNA binding"/>
    <property type="evidence" value="ECO:0007669"/>
    <property type="project" value="InterPro"/>
</dbReference>
<sequence length="706" mass="78706">MNETMLQRLDYHKVKEKVSEYAVSYAGISHVEKMCPLTNIDEVRRAMAEVTEASDMLKQGASVPLPTLQGIEHIISLVNTGYVFSEDDFTNVAVFLRSCAQLKKYMRTKYAVAPTVSQYAASMYELETVRDEIERCIRHGRITDEASRELSRVRRKVMQVESRIKQRLDGLMNKHRTLMQEHLVGMRGGRYVLPIKKELRKQFHGTVLDESASGQTVYMEPTEIAHLQHDLAQWRITESQEEMKVLSHLTELLERSTPEIEINVDTVGVYDYLFARAKYSRAIDGRPVQLNDCGIIDIRSAKHPLLGAHTVPLTFRIGRGYSCLIITGPNTGGKTVALKTVGLLTLMAQSGLLVPAQENSLFSVFRNVCVDIGDGQSMEQSLSTFSAHVTNVIHILEEADASTLVVFDEMASGTDPGEGVGLSIAILEELRRRGSIVLATTHFNEIKHFATATAGFENARMEFDADSLQPRYQLRIGEAGSSYAFLIASKLGLSADIISRSQHVTQSLSAGTFRAENAVPASDGKSAISEAEAPNGEISISRGQQGSDRDDAGEEDEAKSVETVNLVDRDGSANLPVGREEERHATHAKGAKESMNAKDSNDSKDSDNSKYPPAKLQKGDCVHIAYLKRTGIVYEEEDLRGNVGVLIQRQKVKINKKRLTLYIEKRDLYPEDYDMDIVFETKENRKKKKIMSRKHVEGISIEYPSE</sequence>
<proteinExistence type="predicted"/>
<dbReference type="NCBIfam" id="TIGR01069">
    <property type="entry name" value="mutS2"/>
    <property type="match status" value="1"/>
</dbReference>
<accession>A0A383RF77</accession>
<evidence type="ECO:0000259" key="5">
    <source>
        <dbReference type="PROSITE" id="PS00486"/>
    </source>
</evidence>
<gene>
    <name evidence="6" type="ORF">PBLR_14169</name>
</gene>
<dbReference type="RefSeq" id="WP_138187622.1">
    <property type="nucleotide sequence ID" value="NZ_LS992241.1"/>
</dbReference>
<keyword evidence="6" id="KW-0378">Hydrolase</keyword>
<dbReference type="AlphaFoldDB" id="A0A383RF77"/>
<evidence type="ECO:0000256" key="2">
    <source>
        <dbReference type="ARBA" id="ARBA00022840"/>
    </source>
</evidence>
<dbReference type="EC" id="3.1.-.-" evidence="6"/>
<dbReference type="PROSITE" id="PS00486">
    <property type="entry name" value="DNA_MISMATCH_REPAIR_2"/>
    <property type="match status" value="1"/>
</dbReference>
<organism evidence="6 7">
    <name type="scientific">Paenibacillus alvei</name>
    <name type="common">Bacillus alvei</name>
    <dbReference type="NCBI Taxonomy" id="44250"/>
    <lineage>
        <taxon>Bacteria</taxon>
        <taxon>Bacillati</taxon>
        <taxon>Bacillota</taxon>
        <taxon>Bacilli</taxon>
        <taxon>Bacillales</taxon>
        <taxon>Paenibacillaceae</taxon>
        <taxon>Paenibacillus</taxon>
    </lineage>
</organism>
<evidence type="ECO:0000313" key="6">
    <source>
        <dbReference type="EMBL" id="SYX85747.1"/>
    </source>
</evidence>
<dbReference type="PANTHER" id="PTHR48466">
    <property type="entry name" value="OS10G0509000 PROTEIN-RELATED"/>
    <property type="match status" value="1"/>
</dbReference>
<dbReference type="Proteomes" id="UP000304148">
    <property type="component" value="Chromosome"/>
</dbReference>
<dbReference type="GO" id="GO:0004519">
    <property type="term" value="F:endonuclease activity"/>
    <property type="evidence" value="ECO:0007669"/>
    <property type="project" value="UniProtKB-KW"/>
</dbReference>
<dbReference type="SUPFAM" id="SSF52540">
    <property type="entry name" value="P-loop containing nucleoside triphosphate hydrolases"/>
    <property type="match status" value="1"/>
</dbReference>
<dbReference type="Pfam" id="PF00488">
    <property type="entry name" value="MutS_V"/>
    <property type="match status" value="1"/>
</dbReference>
<keyword evidence="1" id="KW-0547">Nucleotide-binding</keyword>
<keyword evidence="6" id="KW-0255">Endonuclease</keyword>
<dbReference type="Gene3D" id="3.40.50.300">
    <property type="entry name" value="P-loop containing nucleotide triphosphate hydrolases"/>
    <property type="match status" value="1"/>
</dbReference>
<dbReference type="GO" id="GO:0140664">
    <property type="term" value="F:ATP-dependent DNA damage sensor activity"/>
    <property type="evidence" value="ECO:0007669"/>
    <property type="project" value="InterPro"/>
</dbReference>
<keyword evidence="3" id="KW-0238">DNA-binding</keyword>
<dbReference type="InterPro" id="IPR036187">
    <property type="entry name" value="DNA_mismatch_repair_MutS_sf"/>
</dbReference>
<dbReference type="GO" id="GO:0006298">
    <property type="term" value="P:mismatch repair"/>
    <property type="evidence" value="ECO:0007669"/>
    <property type="project" value="InterPro"/>
</dbReference>
<feature type="compositionally biased region" description="Basic and acidic residues" evidence="4">
    <location>
        <begin position="578"/>
        <end position="608"/>
    </location>
</feature>
<feature type="domain" description="DNA mismatch repair proteins mutS family" evidence="5">
    <location>
        <begin position="403"/>
        <end position="419"/>
    </location>
</feature>
<evidence type="ECO:0000256" key="1">
    <source>
        <dbReference type="ARBA" id="ARBA00022741"/>
    </source>
</evidence>
<evidence type="ECO:0000313" key="7">
    <source>
        <dbReference type="Proteomes" id="UP000304148"/>
    </source>
</evidence>
<evidence type="ECO:0000256" key="4">
    <source>
        <dbReference type="SAM" id="MobiDB-lite"/>
    </source>
</evidence>
<keyword evidence="2" id="KW-0067">ATP-binding</keyword>
<dbReference type="InterPro" id="IPR000432">
    <property type="entry name" value="DNA_mismatch_repair_MutS_C"/>
</dbReference>
<dbReference type="InterPro" id="IPR027417">
    <property type="entry name" value="P-loop_NTPase"/>
</dbReference>
<dbReference type="SMART" id="SM00534">
    <property type="entry name" value="MUTSac"/>
    <property type="match status" value="1"/>
</dbReference>
<dbReference type="GO" id="GO:0016887">
    <property type="term" value="F:ATP hydrolysis activity"/>
    <property type="evidence" value="ECO:0007669"/>
    <property type="project" value="InterPro"/>
</dbReference>
<dbReference type="InterPro" id="IPR045076">
    <property type="entry name" value="MutS"/>
</dbReference>
<dbReference type="InterPro" id="IPR007696">
    <property type="entry name" value="DNA_mismatch_repair_MutS_core"/>
</dbReference>
<feature type="region of interest" description="Disordered" evidence="4">
    <location>
        <begin position="518"/>
        <end position="615"/>
    </location>
</feature>
<dbReference type="SUPFAM" id="SSF48334">
    <property type="entry name" value="DNA repair protein MutS, domain III"/>
    <property type="match status" value="1"/>
</dbReference>
<dbReference type="GO" id="GO:0005524">
    <property type="term" value="F:ATP binding"/>
    <property type="evidence" value="ECO:0007669"/>
    <property type="project" value="UniProtKB-KW"/>
</dbReference>